<reference evidence="1 2" key="1">
    <citation type="submission" date="2020-08" db="EMBL/GenBank/DDBJ databases">
        <authorList>
            <person name="Hejnol A."/>
        </authorList>
    </citation>
    <scope>NUCLEOTIDE SEQUENCE [LARGE SCALE GENOMIC DNA]</scope>
</reference>
<protein>
    <submittedName>
        <fullName evidence="1">DgyrCDS2156</fullName>
    </submittedName>
</protein>
<gene>
    <name evidence="1" type="ORF">DGYR_LOCUS2007</name>
</gene>
<name>A0A7I8V9M6_9ANNE</name>
<comment type="caution">
    <text evidence="1">The sequence shown here is derived from an EMBL/GenBank/DDBJ whole genome shotgun (WGS) entry which is preliminary data.</text>
</comment>
<evidence type="ECO:0000313" key="1">
    <source>
        <dbReference type="EMBL" id="CAD5112949.1"/>
    </source>
</evidence>
<keyword evidence="2" id="KW-1185">Reference proteome</keyword>
<proteinExistence type="predicted"/>
<organism evidence="1 2">
    <name type="scientific">Dimorphilus gyrociliatus</name>
    <dbReference type="NCBI Taxonomy" id="2664684"/>
    <lineage>
        <taxon>Eukaryota</taxon>
        <taxon>Metazoa</taxon>
        <taxon>Spiralia</taxon>
        <taxon>Lophotrochozoa</taxon>
        <taxon>Annelida</taxon>
        <taxon>Polychaeta</taxon>
        <taxon>Polychaeta incertae sedis</taxon>
        <taxon>Dinophilidae</taxon>
        <taxon>Dimorphilus</taxon>
    </lineage>
</organism>
<evidence type="ECO:0000313" key="2">
    <source>
        <dbReference type="Proteomes" id="UP000549394"/>
    </source>
</evidence>
<sequence length="218" mass="25393">MAFIRSLLKTKYISHLKIFSKMEYSSYQPTKSLESNNSNIQDINGDWHSNTNDLDEKCLLIHSNLVFCYSFKNGVDSSYKNLIGNTLPYFFAVAFMSEEKRENVKGHLIDKPIVEWPTHFKRHKLDVGRWRRLEGFVDMIPQIESNSTLSIIERLEIALNSMKLLVYLEDSRQKIEMNDLLEEMSVQGSSLSAESEQAFTKFLNSLLKTPWKEKLVKK</sequence>
<dbReference type="AlphaFoldDB" id="A0A7I8V9M6"/>
<dbReference type="Proteomes" id="UP000549394">
    <property type="component" value="Unassembled WGS sequence"/>
</dbReference>
<dbReference type="EMBL" id="CAJFCJ010000003">
    <property type="protein sequence ID" value="CAD5112949.1"/>
    <property type="molecule type" value="Genomic_DNA"/>
</dbReference>
<accession>A0A7I8V9M6</accession>